<dbReference type="EMBL" id="BAABRR010000009">
    <property type="protein sequence ID" value="GAA5519414.1"/>
    <property type="molecule type" value="Genomic_DNA"/>
</dbReference>
<dbReference type="SUPFAM" id="SSF52540">
    <property type="entry name" value="P-loop containing nucleoside triphosphate hydrolases"/>
    <property type="match status" value="1"/>
</dbReference>
<evidence type="ECO:0000256" key="1">
    <source>
        <dbReference type="ARBA" id="ARBA00022741"/>
    </source>
</evidence>
<evidence type="ECO:0000313" key="5">
    <source>
        <dbReference type="Proteomes" id="UP001426770"/>
    </source>
</evidence>
<dbReference type="GO" id="GO:0005524">
    <property type="term" value="F:ATP binding"/>
    <property type="evidence" value="ECO:0007669"/>
    <property type="project" value="UniProtKB-KW"/>
</dbReference>
<organism evidence="4 5">
    <name type="scientific">Demequina sediminis</name>
    <dbReference type="NCBI Taxonomy" id="1930058"/>
    <lineage>
        <taxon>Bacteria</taxon>
        <taxon>Bacillati</taxon>
        <taxon>Actinomycetota</taxon>
        <taxon>Actinomycetes</taxon>
        <taxon>Micrococcales</taxon>
        <taxon>Demequinaceae</taxon>
        <taxon>Demequina</taxon>
    </lineage>
</organism>
<dbReference type="InterPro" id="IPR027417">
    <property type="entry name" value="P-loop_NTPase"/>
</dbReference>
<evidence type="ECO:0000259" key="3">
    <source>
        <dbReference type="PROSITE" id="PS50893"/>
    </source>
</evidence>
<dbReference type="PANTHER" id="PTHR43158">
    <property type="entry name" value="SKFA PEPTIDE EXPORT ATP-BINDING PROTEIN SKFE"/>
    <property type="match status" value="1"/>
</dbReference>
<dbReference type="Proteomes" id="UP001426770">
    <property type="component" value="Unassembled WGS sequence"/>
</dbReference>
<sequence>MTAIIEAERLSRTYGAVCAVDDVSFAVEEGSVCGLLGRNGAGKTTLLQLVTGQEFASAGEIRVFGERPLENAAVLGRTCLVKESQTYPDTFKGGHVLRAASWAYADWDEPYARRLVREFGVPLDRRMKKLSRGQRSAIGVIVGLASRAPLTLFDEPYAGLDAVARQLFYDLLLDDYAKNPRTVVMSTHLIDEASRLLDRVVVIDSGRVVIDAEAEDLRGSAVSVVGRASQVDAFVEGRSVLRRDWVGGIASATVDGISEADRAEALAAGLELAPVSLQELVVSRTRGDQAQEVSA</sequence>
<protein>
    <submittedName>
        <fullName evidence="4">ABC transporter ATP-binding protein YtrB</fullName>
    </submittedName>
</protein>
<feature type="domain" description="ABC transporter" evidence="3">
    <location>
        <begin position="5"/>
        <end position="230"/>
    </location>
</feature>
<comment type="caution">
    <text evidence="4">The sequence shown here is derived from an EMBL/GenBank/DDBJ whole genome shotgun (WGS) entry which is preliminary data.</text>
</comment>
<dbReference type="InterPro" id="IPR003439">
    <property type="entry name" value="ABC_transporter-like_ATP-bd"/>
</dbReference>
<evidence type="ECO:0000313" key="4">
    <source>
        <dbReference type="EMBL" id="GAA5519414.1"/>
    </source>
</evidence>
<dbReference type="SMART" id="SM00382">
    <property type="entry name" value="AAA"/>
    <property type="match status" value="1"/>
</dbReference>
<dbReference type="Gene3D" id="3.40.50.300">
    <property type="entry name" value="P-loop containing nucleotide triphosphate hydrolases"/>
    <property type="match status" value="1"/>
</dbReference>
<dbReference type="RefSeq" id="WP_286213813.1">
    <property type="nucleotide sequence ID" value="NZ_AP027736.1"/>
</dbReference>
<proteinExistence type="predicted"/>
<gene>
    <name evidence="4" type="primary">ytrB</name>
    <name evidence="4" type="ORF">Lsed01_01860</name>
</gene>
<dbReference type="InterPro" id="IPR003593">
    <property type="entry name" value="AAA+_ATPase"/>
</dbReference>
<reference evidence="4 5" key="1">
    <citation type="submission" date="2024-02" db="EMBL/GenBank/DDBJ databases">
        <title>Lysinimicrobium sediminis NBRC 112286.</title>
        <authorList>
            <person name="Ichikawa N."/>
            <person name="Katano-Makiyama Y."/>
            <person name="Hidaka K."/>
        </authorList>
    </citation>
    <scope>NUCLEOTIDE SEQUENCE [LARGE SCALE GENOMIC DNA]</scope>
    <source>
        <strain evidence="4 5">NBRC 112286</strain>
    </source>
</reference>
<keyword evidence="5" id="KW-1185">Reference proteome</keyword>
<keyword evidence="2 4" id="KW-0067">ATP-binding</keyword>
<dbReference type="PANTHER" id="PTHR43158:SF5">
    <property type="entry name" value="ABC TRANSPORTER, ATP-BINDING PROTEIN"/>
    <property type="match status" value="1"/>
</dbReference>
<dbReference type="PROSITE" id="PS50893">
    <property type="entry name" value="ABC_TRANSPORTER_2"/>
    <property type="match status" value="1"/>
</dbReference>
<keyword evidence="1" id="KW-0547">Nucleotide-binding</keyword>
<dbReference type="Pfam" id="PF00005">
    <property type="entry name" value="ABC_tran"/>
    <property type="match status" value="1"/>
</dbReference>
<evidence type="ECO:0000256" key="2">
    <source>
        <dbReference type="ARBA" id="ARBA00022840"/>
    </source>
</evidence>
<dbReference type="CDD" id="cd03230">
    <property type="entry name" value="ABC_DR_subfamily_A"/>
    <property type="match status" value="1"/>
</dbReference>
<name>A0ABP9WHV3_9MICO</name>
<accession>A0ABP9WHV3</accession>